<dbReference type="AlphaFoldDB" id="A0A1Q5ZUJ9"/>
<gene>
    <name evidence="1" type="ORF">RG47T_0882</name>
</gene>
<reference evidence="1 2" key="1">
    <citation type="submission" date="2016-11" db="EMBL/GenBank/DDBJ databases">
        <title>Whole Genome Sequencing of Mucilaginibacter polytrichastri RG4-7(T) isolated from the moss sample.</title>
        <authorList>
            <person name="Li Y."/>
        </authorList>
    </citation>
    <scope>NUCLEOTIDE SEQUENCE [LARGE SCALE GENOMIC DNA]</scope>
    <source>
        <strain evidence="1 2">RG4-7</strain>
    </source>
</reference>
<evidence type="ECO:0000313" key="2">
    <source>
        <dbReference type="Proteomes" id="UP000186720"/>
    </source>
</evidence>
<sequence>MFGSMVQNGKFAACAFAFDKQLKSVDLPTFGKPTIPHCKPIFISCY</sequence>
<comment type="caution">
    <text evidence="1">The sequence shown here is derived from an EMBL/GenBank/DDBJ whole genome shotgun (WGS) entry which is preliminary data.</text>
</comment>
<dbReference type="EMBL" id="MPPL01000001">
    <property type="protein sequence ID" value="OKS85436.1"/>
    <property type="molecule type" value="Genomic_DNA"/>
</dbReference>
<dbReference type="STRING" id="1302689.RG47T_0882"/>
<accession>A0A1Q5ZUJ9</accession>
<evidence type="ECO:0000313" key="1">
    <source>
        <dbReference type="EMBL" id="OKS85436.1"/>
    </source>
</evidence>
<protein>
    <submittedName>
        <fullName evidence="1">Uncharacterized protein</fullName>
    </submittedName>
</protein>
<dbReference type="Proteomes" id="UP000186720">
    <property type="component" value="Unassembled WGS sequence"/>
</dbReference>
<keyword evidence="2" id="KW-1185">Reference proteome</keyword>
<proteinExistence type="predicted"/>
<organism evidence="1 2">
    <name type="scientific">Mucilaginibacter polytrichastri</name>
    <dbReference type="NCBI Taxonomy" id="1302689"/>
    <lineage>
        <taxon>Bacteria</taxon>
        <taxon>Pseudomonadati</taxon>
        <taxon>Bacteroidota</taxon>
        <taxon>Sphingobacteriia</taxon>
        <taxon>Sphingobacteriales</taxon>
        <taxon>Sphingobacteriaceae</taxon>
        <taxon>Mucilaginibacter</taxon>
    </lineage>
</organism>
<name>A0A1Q5ZUJ9_9SPHI</name>